<protein>
    <recommendedName>
        <fullName evidence="4">Actin-related protein 10</fullName>
    </recommendedName>
</protein>
<evidence type="ECO:0000313" key="2">
    <source>
        <dbReference type="EMBL" id="VEL42163.1"/>
    </source>
</evidence>
<gene>
    <name evidence="2" type="ORF">PXEA_LOCUS35603</name>
</gene>
<evidence type="ECO:0000256" key="1">
    <source>
        <dbReference type="ARBA" id="ARBA00003520"/>
    </source>
</evidence>
<dbReference type="EMBL" id="CAAALY010272876">
    <property type="protein sequence ID" value="VEL42163.1"/>
    <property type="molecule type" value="Genomic_DNA"/>
</dbReference>
<sequence length="263" mass="29417">MPIYEPVILGEKTPVIFDIGYVYTKALLDVDLLVNPGPALFFQLGHNWYILLYLLVNPKERRVVLVESILTTNILKNLIGDVLFNHFEVPSIICAPAHLLATFTLGISSALVVDCGYQEAVIIPICEGVTILSAWQSSHLGSQRIHQYVKLDINLGEDILEDIKVRACFVTTLSRARQWQIWCESSENENKEDKNVEPPEVGEPHFVYALNSLNGGRHLNIPSCIRELAAEPLFTSDNDHITIATMVLRSILASPIDVRSSRT</sequence>
<keyword evidence="3" id="KW-1185">Reference proteome</keyword>
<name>A0A3S5B0B2_9PLAT</name>
<dbReference type="Gene3D" id="3.90.640.10">
    <property type="entry name" value="Actin, Chain A, domain 4"/>
    <property type="match status" value="1"/>
</dbReference>
<dbReference type="AlphaFoldDB" id="A0A3S5B0B2"/>
<organism evidence="2 3">
    <name type="scientific">Protopolystoma xenopodis</name>
    <dbReference type="NCBI Taxonomy" id="117903"/>
    <lineage>
        <taxon>Eukaryota</taxon>
        <taxon>Metazoa</taxon>
        <taxon>Spiralia</taxon>
        <taxon>Lophotrochozoa</taxon>
        <taxon>Platyhelminthes</taxon>
        <taxon>Monogenea</taxon>
        <taxon>Polyopisthocotylea</taxon>
        <taxon>Polystomatidea</taxon>
        <taxon>Polystomatidae</taxon>
        <taxon>Protopolystoma</taxon>
    </lineage>
</organism>
<proteinExistence type="predicted"/>
<evidence type="ECO:0000313" key="3">
    <source>
        <dbReference type="Proteomes" id="UP000784294"/>
    </source>
</evidence>
<evidence type="ECO:0008006" key="4">
    <source>
        <dbReference type="Google" id="ProtNLM"/>
    </source>
</evidence>
<accession>A0A3S5B0B2</accession>
<dbReference type="InterPro" id="IPR043129">
    <property type="entry name" value="ATPase_NBD"/>
</dbReference>
<dbReference type="PANTHER" id="PTHR11937">
    <property type="entry name" value="ACTIN"/>
    <property type="match status" value="1"/>
</dbReference>
<dbReference type="Pfam" id="PF00022">
    <property type="entry name" value="Actin"/>
    <property type="match status" value="1"/>
</dbReference>
<dbReference type="Gene3D" id="3.30.420.40">
    <property type="match status" value="2"/>
</dbReference>
<reference evidence="2" key="1">
    <citation type="submission" date="2018-11" db="EMBL/GenBank/DDBJ databases">
        <authorList>
            <consortium name="Pathogen Informatics"/>
        </authorList>
    </citation>
    <scope>NUCLEOTIDE SEQUENCE</scope>
</reference>
<dbReference type="OrthoDB" id="337660at2759"/>
<comment type="caution">
    <text evidence="2">The sequence shown here is derived from an EMBL/GenBank/DDBJ whole genome shotgun (WGS) entry which is preliminary data.</text>
</comment>
<dbReference type="SUPFAM" id="SSF53067">
    <property type="entry name" value="Actin-like ATPase domain"/>
    <property type="match status" value="2"/>
</dbReference>
<comment type="function">
    <text evidence="1">Actins are highly conserved proteins that are involved in various types of cell motility and are ubiquitously expressed in all eukaryotic cells.</text>
</comment>
<dbReference type="InterPro" id="IPR004000">
    <property type="entry name" value="Actin"/>
</dbReference>
<dbReference type="Proteomes" id="UP000784294">
    <property type="component" value="Unassembled WGS sequence"/>
</dbReference>